<sequence>MRLKASSTRYRLEAEGDREGVQAGQSEDDAVSAGVRSTAVLQLVAKSVSRHNTCRGKALLP</sequence>
<feature type="compositionally biased region" description="Basic and acidic residues" evidence="1">
    <location>
        <begin position="10"/>
        <end position="20"/>
    </location>
</feature>
<dbReference type="Proteomes" id="UP000298860">
    <property type="component" value="Unassembled WGS sequence"/>
</dbReference>
<reference evidence="3" key="1">
    <citation type="submission" date="2019-04" db="EMBL/GenBank/DDBJ databases">
        <title>Draft genome sequence of Pseudonocardiaceae bacterium SL3-2-4.</title>
        <authorList>
            <person name="Ningsih F."/>
            <person name="Yokota A."/>
            <person name="Sakai Y."/>
            <person name="Nanatani K."/>
            <person name="Yabe S."/>
            <person name="Oetari A."/>
            <person name="Sjamsuridzal W."/>
        </authorList>
    </citation>
    <scope>NUCLEOTIDE SEQUENCE [LARGE SCALE GENOMIC DNA]</scope>
    <source>
        <strain evidence="3">SL3-2-4</strain>
    </source>
</reference>
<dbReference type="EMBL" id="BJFL01000015">
    <property type="protein sequence ID" value="GDY31576.1"/>
    <property type="molecule type" value="Genomic_DNA"/>
</dbReference>
<dbReference type="RefSeq" id="WP_137814638.1">
    <property type="nucleotide sequence ID" value="NZ_BJFL01000015.1"/>
</dbReference>
<name>A0A4D4JAW3_9PSEU</name>
<evidence type="ECO:0000256" key="1">
    <source>
        <dbReference type="SAM" id="MobiDB-lite"/>
    </source>
</evidence>
<evidence type="ECO:0000313" key="2">
    <source>
        <dbReference type="EMBL" id="GDY31576.1"/>
    </source>
</evidence>
<dbReference type="AlphaFoldDB" id="A0A4D4JAW3"/>
<proteinExistence type="predicted"/>
<feature type="region of interest" description="Disordered" evidence="1">
    <location>
        <begin position="1"/>
        <end position="33"/>
    </location>
</feature>
<evidence type="ECO:0000313" key="3">
    <source>
        <dbReference type="Proteomes" id="UP000298860"/>
    </source>
</evidence>
<gene>
    <name evidence="2" type="ORF">GTS_32090</name>
</gene>
<accession>A0A4D4JAW3</accession>
<comment type="caution">
    <text evidence="2">The sequence shown here is derived from an EMBL/GenBank/DDBJ whole genome shotgun (WGS) entry which is preliminary data.</text>
</comment>
<keyword evidence="3" id="KW-1185">Reference proteome</keyword>
<protein>
    <submittedName>
        <fullName evidence="2">Uncharacterized protein</fullName>
    </submittedName>
</protein>
<organism evidence="2 3">
    <name type="scientific">Gandjariella thermophila</name>
    <dbReference type="NCBI Taxonomy" id="1931992"/>
    <lineage>
        <taxon>Bacteria</taxon>
        <taxon>Bacillati</taxon>
        <taxon>Actinomycetota</taxon>
        <taxon>Actinomycetes</taxon>
        <taxon>Pseudonocardiales</taxon>
        <taxon>Pseudonocardiaceae</taxon>
        <taxon>Gandjariella</taxon>
    </lineage>
</organism>